<organism evidence="1">
    <name type="scientific">hydrothermal vent metagenome</name>
    <dbReference type="NCBI Taxonomy" id="652676"/>
    <lineage>
        <taxon>unclassified sequences</taxon>
        <taxon>metagenomes</taxon>
        <taxon>ecological metagenomes</taxon>
    </lineage>
</organism>
<name>A0A3B0WAV0_9ZZZZ</name>
<dbReference type="AlphaFoldDB" id="A0A3B0WAV0"/>
<reference evidence="1" key="1">
    <citation type="submission" date="2018-06" db="EMBL/GenBank/DDBJ databases">
        <authorList>
            <person name="Zhirakovskaya E."/>
        </authorList>
    </citation>
    <scope>NUCLEOTIDE SEQUENCE</scope>
</reference>
<gene>
    <name evidence="1" type="ORF">MNBD_GAMMA04-1997</name>
</gene>
<sequence length="161" mass="18393">MKNQRSKHALLGLILTTSVTSSSAFAEKPFLERSDPLAKMDTFQLCLDYANLTQEQQRQQFKQELDLRSQLSVKDHQLIDQHQVENSMTRCGMYMALGKPISEQSRQIRPMTFKTVHVYPNHYYVSQSGIIVETLERKEGIMPPTLVHTPPKVQAPPVAPK</sequence>
<evidence type="ECO:0000313" key="1">
    <source>
        <dbReference type="EMBL" id="VAW49540.1"/>
    </source>
</evidence>
<protein>
    <submittedName>
        <fullName evidence="1">Uncharacterized protein</fullName>
    </submittedName>
</protein>
<proteinExistence type="predicted"/>
<accession>A0A3B0WAV0</accession>
<dbReference type="EMBL" id="UOFB01000360">
    <property type="protein sequence ID" value="VAW49540.1"/>
    <property type="molecule type" value="Genomic_DNA"/>
</dbReference>